<keyword evidence="1" id="KW-0812">Transmembrane</keyword>
<feature type="transmembrane region" description="Helical" evidence="1">
    <location>
        <begin position="127"/>
        <end position="146"/>
    </location>
</feature>
<keyword evidence="1" id="KW-1133">Transmembrane helix</keyword>
<keyword evidence="1" id="KW-0472">Membrane</keyword>
<feature type="transmembrane region" description="Helical" evidence="1">
    <location>
        <begin position="219"/>
        <end position="242"/>
    </location>
</feature>
<dbReference type="AlphaFoldDB" id="A0A0K0E4U2"/>
<organism evidence="3">
    <name type="scientific">Strongyloides stercoralis</name>
    <name type="common">Threadworm</name>
    <dbReference type="NCBI Taxonomy" id="6248"/>
    <lineage>
        <taxon>Eukaryota</taxon>
        <taxon>Metazoa</taxon>
        <taxon>Ecdysozoa</taxon>
        <taxon>Nematoda</taxon>
        <taxon>Chromadorea</taxon>
        <taxon>Rhabditida</taxon>
        <taxon>Tylenchina</taxon>
        <taxon>Panagrolaimomorpha</taxon>
        <taxon>Strongyloidoidea</taxon>
        <taxon>Strongyloididae</taxon>
        <taxon>Strongyloides</taxon>
    </lineage>
</organism>
<feature type="transmembrane region" description="Helical" evidence="1">
    <location>
        <begin position="89"/>
        <end position="107"/>
    </location>
</feature>
<keyword evidence="2" id="KW-1185">Reference proteome</keyword>
<accession>A0A0K0E4U2</accession>
<feature type="transmembrane region" description="Helical" evidence="1">
    <location>
        <begin position="176"/>
        <end position="198"/>
    </location>
</feature>
<feature type="transmembrane region" description="Helical" evidence="1">
    <location>
        <begin position="262"/>
        <end position="280"/>
    </location>
</feature>
<dbReference type="InterPro" id="IPR019426">
    <property type="entry name" value="7TM_GPCR_serpentine_rcpt_Srv"/>
</dbReference>
<dbReference type="InterPro" id="IPR051119">
    <property type="entry name" value="Nematode_SR-like"/>
</dbReference>
<evidence type="ECO:0000256" key="1">
    <source>
        <dbReference type="SAM" id="Phobius"/>
    </source>
</evidence>
<name>A0A0K0E4U2_STRER</name>
<proteinExistence type="predicted"/>
<reference evidence="3" key="1">
    <citation type="submission" date="2015-08" db="UniProtKB">
        <authorList>
            <consortium name="WormBaseParasite"/>
        </authorList>
    </citation>
    <scope>IDENTIFICATION</scope>
</reference>
<dbReference type="Proteomes" id="UP000035681">
    <property type="component" value="Unplaced"/>
</dbReference>
<evidence type="ECO:0000313" key="2">
    <source>
        <dbReference type="Proteomes" id="UP000035681"/>
    </source>
</evidence>
<evidence type="ECO:0000313" key="3">
    <source>
        <dbReference type="WBParaSite" id="SSTP_0000451200.1"/>
    </source>
</evidence>
<dbReference type="PANTHER" id="PTHR31627">
    <property type="entry name" value="SERPENTINE RECEPTOR CLASS GAMMA-RELATED"/>
    <property type="match status" value="1"/>
</dbReference>
<dbReference type="WBParaSite" id="SSTP_0000451200.1">
    <property type="protein sequence ID" value="SSTP_0000451200.1"/>
    <property type="gene ID" value="SSTP_0000451200"/>
</dbReference>
<dbReference type="WBParaSite" id="TCONS_00014202.p1">
    <property type="protein sequence ID" value="TCONS_00014202.p1"/>
    <property type="gene ID" value="XLOC_009411"/>
</dbReference>
<dbReference type="Gene3D" id="1.20.1070.10">
    <property type="entry name" value="Rhodopsin 7-helix transmembrane proteins"/>
    <property type="match status" value="1"/>
</dbReference>
<dbReference type="Pfam" id="PF10323">
    <property type="entry name" value="7TM_GPCR_Srv"/>
    <property type="match status" value="1"/>
</dbReference>
<dbReference type="SUPFAM" id="SSF81321">
    <property type="entry name" value="Family A G protein-coupled receptor-like"/>
    <property type="match status" value="1"/>
</dbReference>
<dbReference type="PANTHER" id="PTHR31627:SF42">
    <property type="entry name" value="G_PROTEIN_RECEP_F1_2 DOMAIN-CONTAINING PROTEIN-RELATED"/>
    <property type="match status" value="1"/>
</dbReference>
<evidence type="ECO:0000313" key="4">
    <source>
        <dbReference type="WBParaSite" id="TCONS_00014202.p1"/>
    </source>
</evidence>
<feature type="transmembrane region" description="Helical" evidence="1">
    <location>
        <begin position="43"/>
        <end position="69"/>
    </location>
</feature>
<protein>
    <submittedName>
        <fullName evidence="4">G-protein coupled receptors family 1 profile domain-containing protein</fullName>
    </submittedName>
    <submittedName>
        <fullName evidence="3">Serpentine receptor class gamma</fullName>
    </submittedName>
</protein>
<sequence>MVFTTLDIFICLIQLISFIIYSMVIVFLIFLIYRGNRDTSTEFYIHFIVNGFVDILSNIFDILIRRLLVWGLYHEFFESYLWVGNLSPIIYYSTVANCEIGTVIITFNRYMQMHYPLKYKIFWTKRVTIIMVLLQIITPYLSYIYLVNYKVTLLYSEEKHYYYHSMIDKTASWNNSFIMCIWSGSTFLLAFFMNIFNIKKYIQIVLKNKNNSKSLSSKIYLYSMYCLLISISLLLVFLNSCIKLYAVINNLKSLKEQASNNYEWIILLMTCCHPFLILILSKELRRKFLTFYSIHNTLKVTPLALNTINNSKSHNRTVRKV</sequence>
<feature type="transmembrane region" description="Helical" evidence="1">
    <location>
        <begin position="6"/>
        <end position="31"/>
    </location>
</feature>